<reference evidence="2 3" key="1">
    <citation type="journal article" date="2015" name="Nature">
        <title>rRNA introns, odd ribosomes, and small enigmatic genomes across a large radiation of phyla.</title>
        <authorList>
            <person name="Brown C.T."/>
            <person name="Hug L.A."/>
            <person name="Thomas B.C."/>
            <person name="Sharon I."/>
            <person name="Castelle C.J."/>
            <person name="Singh A."/>
            <person name="Wilkins M.J."/>
            <person name="Williams K.H."/>
            <person name="Banfield J.F."/>
        </authorList>
    </citation>
    <scope>NUCLEOTIDE SEQUENCE [LARGE SCALE GENOMIC DNA]</scope>
</reference>
<dbReference type="STRING" id="1618566.UR35_C0013G0009"/>
<comment type="caution">
    <text evidence="2">The sequence shown here is derived from an EMBL/GenBank/DDBJ whole genome shotgun (WGS) entry which is preliminary data.</text>
</comment>
<protein>
    <recommendedName>
        <fullName evidence="4">YggT family protein</fullName>
    </recommendedName>
</protein>
<feature type="transmembrane region" description="Helical" evidence="1">
    <location>
        <begin position="91"/>
        <end position="111"/>
    </location>
</feature>
<keyword evidence="1" id="KW-0472">Membrane</keyword>
<dbReference type="Proteomes" id="UP000034778">
    <property type="component" value="Unassembled WGS sequence"/>
</dbReference>
<feature type="transmembrane region" description="Helical" evidence="1">
    <location>
        <begin position="52"/>
        <end position="71"/>
    </location>
</feature>
<organism evidence="2 3">
    <name type="scientific">Candidatus Woesebacteria bacterium GW2011_GWB1_33_22</name>
    <dbReference type="NCBI Taxonomy" id="1618566"/>
    <lineage>
        <taxon>Bacteria</taxon>
        <taxon>Candidatus Woeseibacteriota</taxon>
    </lineage>
</organism>
<accession>A0A0F9ZIR2</accession>
<gene>
    <name evidence="2" type="ORF">UR35_C0013G0009</name>
</gene>
<dbReference type="AlphaFoldDB" id="A0A0F9ZIR2"/>
<evidence type="ECO:0000313" key="3">
    <source>
        <dbReference type="Proteomes" id="UP000034778"/>
    </source>
</evidence>
<evidence type="ECO:0000256" key="1">
    <source>
        <dbReference type="SAM" id="Phobius"/>
    </source>
</evidence>
<keyword evidence="1" id="KW-0812">Transmembrane</keyword>
<feature type="transmembrane region" description="Helical" evidence="1">
    <location>
        <begin position="26"/>
        <end position="45"/>
    </location>
</feature>
<proteinExistence type="predicted"/>
<evidence type="ECO:0000313" key="2">
    <source>
        <dbReference type="EMBL" id="KKP43984.1"/>
    </source>
</evidence>
<name>A0A0F9ZIR2_9BACT</name>
<evidence type="ECO:0008006" key="4">
    <source>
        <dbReference type="Google" id="ProtNLM"/>
    </source>
</evidence>
<keyword evidence="1" id="KW-1133">Transmembrane helix</keyword>
<dbReference type="EMBL" id="LBOW01000013">
    <property type="protein sequence ID" value="KKP43984.1"/>
    <property type="molecule type" value="Genomic_DNA"/>
</dbReference>
<sequence length="120" mass="13469">MTEIIKKPVVSTPVRVGATDSQTYEYLVYCFFGTLEVLLTFRLLLKLMGANYGGGFVRLIYGTTRLFILPFEGMFRRFTSQGVETTSILEPSTLVAIIVYSILAFGIVKLIRISSKEVEI</sequence>